<name>A0ABZ2X812_9HYPO</name>
<keyword evidence="1" id="KW-0812">Transmembrane</keyword>
<sequence length="263" mass="30345">MPLVPSTSSLPSSMTTFAYLREQKILNIVYIGLLVVEVLMVLGVITTALIKRVKGHHQRKSIPSPLPSPTYAPYHFAHADSEKTIPSLWQARPERKCPHCEYYPFHQEKTVCEVCQSKLGTKEVQAFFKDNNKDWVVYHLVRYGDLPGRYTLKNDMRERLVREKRCRRLSCAIERESSYVHCEKCRKKLICKGYTSELANMKEGTPSLAHVLDGYSETSFTARIAKNEDGTLPEDWMWEGSSEKFIHPEHKTYQENSSPEDMV</sequence>
<organism evidence="2 3">
    <name type="scientific">Fusarium acuminatum</name>
    <dbReference type="NCBI Taxonomy" id="5515"/>
    <lineage>
        <taxon>Eukaryota</taxon>
        <taxon>Fungi</taxon>
        <taxon>Dikarya</taxon>
        <taxon>Ascomycota</taxon>
        <taxon>Pezizomycotina</taxon>
        <taxon>Sordariomycetes</taxon>
        <taxon>Hypocreomycetidae</taxon>
        <taxon>Hypocreales</taxon>
        <taxon>Nectriaceae</taxon>
        <taxon>Fusarium</taxon>
        <taxon>Fusarium tricinctum species complex</taxon>
    </lineage>
</organism>
<keyword evidence="1" id="KW-0472">Membrane</keyword>
<evidence type="ECO:0008006" key="4">
    <source>
        <dbReference type="Google" id="ProtNLM"/>
    </source>
</evidence>
<reference evidence="2 3" key="1">
    <citation type="submission" date="2024-04" db="EMBL/GenBank/DDBJ databases">
        <title>Complete genome sequence of Fusarium acuminatum.</title>
        <authorList>
            <person name="Lan B."/>
        </authorList>
    </citation>
    <scope>NUCLEOTIDE SEQUENCE [LARGE SCALE GENOMIC DNA]</scope>
    <source>
        <strain evidence="2">1A</strain>
    </source>
</reference>
<accession>A0ABZ2X812</accession>
<dbReference type="Proteomes" id="UP001489902">
    <property type="component" value="Chromosome 6"/>
</dbReference>
<keyword evidence="3" id="KW-1185">Reference proteome</keyword>
<evidence type="ECO:0000256" key="1">
    <source>
        <dbReference type="SAM" id="Phobius"/>
    </source>
</evidence>
<dbReference type="EMBL" id="CP151265">
    <property type="protein sequence ID" value="WZH49246.1"/>
    <property type="molecule type" value="Genomic_DNA"/>
</dbReference>
<gene>
    <name evidence="2" type="ORF">QYS62_010443</name>
</gene>
<keyword evidence="1" id="KW-1133">Transmembrane helix</keyword>
<evidence type="ECO:0000313" key="3">
    <source>
        <dbReference type="Proteomes" id="UP001489902"/>
    </source>
</evidence>
<proteinExistence type="predicted"/>
<feature type="transmembrane region" description="Helical" evidence="1">
    <location>
        <begin position="28"/>
        <end position="50"/>
    </location>
</feature>
<protein>
    <recommendedName>
        <fullName evidence="4">Integral membrane protein</fullName>
    </recommendedName>
</protein>
<evidence type="ECO:0000313" key="2">
    <source>
        <dbReference type="EMBL" id="WZH49246.1"/>
    </source>
</evidence>